<dbReference type="AlphaFoldDB" id="A0A3B3CUW4"/>
<reference evidence="3" key="2">
    <citation type="submission" date="2025-09" db="UniProtKB">
        <authorList>
            <consortium name="Ensembl"/>
        </authorList>
    </citation>
    <scope>IDENTIFICATION</scope>
</reference>
<evidence type="ECO:0000259" key="2">
    <source>
        <dbReference type="Pfam" id="PF23431"/>
    </source>
</evidence>
<dbReference type="GeneTree" id="ENSGT00940000174281"/>
<dbReference type="OMA" id="YEISMIL"/>
<feature type="region of interest" description="Disordered" evidence="1">
    <location>
        <begin position="133"/>
        <end position="184"/>
    </location>
</feature>
<accession>A0A3B3CUW4</accession>
<evidence type="ECO:0000313" key="4">
    <source>
        <dbReference type="Proteomes" id="UP000261560"/>
    </source>
</evidence>
<dbReference type="Pfam" id="PF23431">
    <property type="entry name" value="BROMI_N"/>
    <property type="match status" value="1"/>
</dbReference>
<feature type="compositionally biased region" description="Low complexity" evidence="1">
    <location>
        <begin position="150"/>
        <end position="163"/>
    </location>
</feature>
<dbReference type="STRING" id="30732.ENSOMEP00000021391"/>
<feature type="compositionally biased region" description="Basic and acidic residues" evidence="1">
    <location>
        <begin position="133"/>
        <end position="147"/>
    </location>
</feature>
<evidence type="ECO:0000256" key="1">
    <source>
        <dbReference type="SAM" id="MobiDB-lite"/>
    </source>
</evidence>
<proteinExistence type="predicted"/>
<dbReference type="Ensembl" id="ENSOMET00000031038.1">
    <property type="protein sequence ID" value="ENSOMEP00000021391.1"/>
    <property type="gene ID" value="ENSOMEG00000023259.1"/>
</dbReference>
<feature type="domain" description="BROMI N-terminal" evidence="2">
    <location>
        <begin position="12"/>
        <end position="139"/>
    </location>
</feature>
<sequence length="184" mass="20603">MSQLLVKDEVELQSLLKQFLKSISEKIAGAPSSEAAQEILLHLEETDKNFHSYEFVRYLRQYIESSLGAAVEEEMLNLTLGERQHGTGSGHDALINAVTCRTKDSAEYQQTMQTLKASLSSIVECLSNKYKEGQLRKEETHREREHSQPSSHFTDSCSDSDSSFNQVRDTRHRRAGGGGGVDPL</sequence>
<reference evidence="3" key="1">
    <citation type="submission" date="2025-08" db="UniProtKB">
        <authorList>
            <consortium name="Ensembl"/>
        </authorList>
    </citation>
    <scope>IDENTIFICATION</scope>
</reference>
<dbReference type="PaxDb" id="30732-ENSOMEP00000021391"/>
<name>A0A3B3CUW4_ORYME</name>
<dbReference type="Proteomes" id="UP000261560">
    <property type="component" value="Unplaced"/>
</dbReference>
<evidence type="ECO:0000313" key="3">
    <source>
        <dbReference type="Ensembl" id="ENSOMEP00000021391.1"/>
    </source>
</evidence>
<keyword evidence="4" id="KW-1185">Reference proteome</keyword>
<protein>
    <recommendedName>
        <fullName evidence="2">BROMI N-terminal domain-containing protein</fullName>
    </recommendedName>
</protein>
<dbReference type="InterPro" id="IPR055391">
    <property type="entry name" value="BROMI_N"/>
</dbReference>
<organism evidence="3 4">
    <name type="scientific">Oryzias melastigma</name>
    <name type="common">Marine medaka</name>
    <dbReference type="NCBI Taxonomy" id="30732"/>
    <lineage>
        <taxon>Eukaryota</taxon>
        <taxon>Metazoa</taxon>
        <taxon>Chordata</taxon>
        <taxon>Craniata</taxon>
        <taxon>Vertebrata</taxon>
        <taxon>Euteleostomi</taxon>
        <taxon>Actinopterygii</taxon>
        <taxon>Neopterygii</taxon>
        <taxon>Teleostei</taxon>
        <taxon>Neoteleostei</taxon>
        <taxon>Acanthomorphata</taxon>
        <taxon>Ovalentaria</taxon>
        <taxon>Atherinomorphae</taxon>
        <taxon>Beloniformes</taxon>
        <taxon>Adrianichthyidae</taxon>
        <taxon>Oryziinae</taxon>
        <taxon>Oryzias</taxon>
    </lineage>
</organism>